<accession>A0A3S7UZU3</accession>
<protein>
    <submittedName>
        <fullName evidence="2">Uncharacterized protein</fullName>
    </submittedName>
</protein>
<feature type="compositionally biased region" description="Low complexity" evidence="1">
    <location>
        <begin position="12"/>
        <end position="32"/>
    </location>
</feature>
<feature type="region of interest" description="Disordered" evidence="1">
    <location>
        <begin position="1"/>
        <end position="39"/>
    </location>
</feature>
<proteinExistence type="predicted"/>
<reference evidence="2" key="1">
    <citation type="journal article" date="2018" name="J. Ind. Microbiol. Biotechnol.">
        <title>Genome mining reveals uncommon alkylpyrones as type III PKS products from myxobacteria.</title>
        <authorList>
            <person name="Hug J.J."/>
            <person name="Panter F."/>
            <person name="Krug D."/>
            <person name="Muller R."/>
        </authorList>
    </citation>
    <scope>NUCLEOTIDE SEQUENCE</scope>
    <source>
        <strain evidence="2">So ce1128</strain>
    </source>
</reference>
<sequence length="507" mass="53004">MTGRGVGDERGAASQHSAATAPAATPAPCAAPRRGRGRGGALDAAALAGTAALVAMAALVGCAAPAAPTAPPRAQASSAARPAAATAAPPVDGAGPVGDGEVDEEEARLTKEEVARVLAHVAKARGLPVLREVRSQVLGRGEILKRVRAHVEREIPEGVLDHQREALAALELIPADYDFAGGMYRLLEGRIAGFYEPEDQTMYLVDDLSETEAEETLAHELVHALQDQSFSLGKLLRFKAGDSDRLAATHALVEGEAMSAMFDVLVGSAFQMDEATLRKLVAMSTALSSVGDTPLVLQESLGAPYTDGFSFVQGLRRQGGWAAVDAAWRALPETTEQLLHPDKLAAREPAVEVAVPTAAALGPGFRVVFDDVMGEQALRIAFAAYAHRDAAIGAAAGWGGDRFAVVRRDDAQDPTRREFALAWRLRFDSAGDAAEAGKVIERRFGKACQRRAGLGPIAWTARGSDVAIVAGPYERRGGGEVSAVGTCAGAKTWLAEVMKAQAGASRK</sequence>
<evidence type="ECO:0000256" key="1">
    <source>
        <dbReference type="SAM" id="MobiDB-lite"/>
    </source>
</evidence>
<feature type="compositionally biased region" description="Low complexity" evidence="1">
    <location>
        <begin position="66"/>
        <end position="94"/>
    </location>
</feature>
<organism evidence="2">
    <name type="scientific">Sorangium cellulosum</name>
    <name type="common">Polyangium cellulosum</name>
    <dbReference type="NCBI Taxonomy" id="56"/>
    <lineage>
        <taxon>Bacteria</taxon>
        <taxon>Pseudomonadati</taxon>
        <taxon>Myxococcota</taxon>
        <taxon>Polyangia</taxon>
        <taxon>Polyangiales</taxon>
        <taxon>Polyangiaceae</taxon>
        <taxon>Sorangium</taxon>
    </lineage>
</organism>
<dbReference type="EMBL" id="MH908920">
    <property type="protein sequence ID" value="AYM54252.1"/>
    <property type="molecule type" value="Genomic_DNA"/>
</dbReference>
<name>A0A3S7UZU3_SORCE</name>
<dbReference type="AlphaFoldDB" id="A0A3S7UZU3"/>
<evidence type="ECO:0000313" key="2">
    <source>
        <dbReference type="EMBL" id="AYM54252.1"/>
    </source>
</evidence>
<feature type="compositionally biased region" description="Basic and acidic residues" evidence="1">
    <location>
        <begin position="1"/>
        <end position="11"/>
    </location>
</feature>
<feature type="region of interest" description="Disordered" evidence="1">
    <location>
        <begin position="66"/>
        <end position="108"/>
    </location>
</feature>